<dbReference type="SUPFAM" id="SSF53098">
    <property type="entry name" value="Ribonuclease H-like"/>
    <property type="match status" value="1"/>
</dbReference>
<comment type="catalytic activity">
    <reaction evidence="1">
        <text>Endonucleolytic cleavage to 5'-phosphomonoester.</text>
        <dbReference type="EC" id="3.1.26.4"/>
    </reaction>
</comment>
<dbReference type="AlphaFoldDB" id="A0A8K0WL50"/>
<dbReference type="PROSITE" id="PS50879">
    <property type="entry name" value="RNASE_H_1"/>
    <property type="match status" value="1"/>
</dbReference>
<name>A0A8K0WL50_9HYPO</name>
<dbReference type="InterPro" id="IPR050092">
    <property type="entry name" value="RNase_H"/>
</dbReference>
<evidence type="ECO:0000256" key="3">
    <source>
        <dbReference type="ARBA" id="ARBA00012180"/>
    </source>
</evidence>
<dbReference type="EMBL" id="JAGPNK010000017">
    <property type="protein sequence ID" value="KAH7305796.1"/>
    <property type="molecule type" value="Genomic_DNA"/>
</dbReference>
<keyword evidence="4" id="KW-0540">Nuclease</keyword>
<evidence type="ECO:0000256" key="1">
    <source>
        <dbReference type="ARBA" id="ARBA00000077"/>
    </source>
</evidence>
<sequence length="324" mass="36398">MPRGYYLAQGLIPLGYSSSDDEEGPCELPDGRLVCGPHGLVTCGKCCTDYSFMEDVLGEDDEDDEDAEDDEERADNKDFKDEVNLPNIPPPSAFRVGHDMIRGTGIVFPTTFEPRANTQPPLELFSGRRRHILATRYTYPSDNSILLLMTDGACLNNGQANPRAGWAFFQGLNHEGNRVVVSGRLEQQGPWGDDGMQTSNRAELRAVIAALRSRHWPGEGFHTVVIATDSEYVVEGSTRWSKTWVRNNWKTRSRSREGGYMSVKNKDLWEVLLGECERAHGNGMAVRFWKIPREWNELVDEHAKRAAEIEEAPEGWVEVMGVPI</sequence>
<dbReference type="InterPro" id="IPR002156">
    <property type="entry name" value="RNaseH_domain"/>
</dbReference>
<evidence type="ECO:0000256" key="4">
    <source>
        <dbReference type="ARBA" id="ARBA00022722"/>
    </source>
</evidence>
<dbReference type="Gene3D" id="3.30.420.10">
    <property type="entry name" value="Ribonuclease H-like superfamily/Ribonuclease H"/>
    <property type="match status" value="1"/>
</dbReference>
<gene>
    <name evidence="10" type="ORF">B0I35DRAFT_471423</name>
</gene>
<protein>
    <recommendedName>
        <fullName evidence="3">ribonuclease H</fullName>
        <ecNumber evidence="3">3.1.26.4</ecNumber>
    </recommendedName>
</protein>
<organism evidence="10 11">
    <name type="scientific">Stachybotrys elegans</name>
    <dbReference type="NCBI Taxonomy" id="80388"/>
    <lineage>
        <taxon>Eukaryota</taxon>
        <taxon>Fungi</taxon>
        <taxon>Dikarya</taxon>
        <taxon>Ascomycota</taxon>
        <taxon>Pezizomycotina</taxon>
        <taxon>Sordariomycetes</taxon>
        <taxon>Hypocreomycetidae</taxon>
        <taxon>Hypocreales</taxon>
        <taxon>Stachybotryaceae</taxon>
        <taxon>Stachybotrys</taxon>
    </lineage>
</organism>
<feature type="compositionally biased region" description="Acidic residues" evidence="8">
    <location>
        <begin position="60"/>
        <end position="73"/>
    </location>
</feature>
<comment type="caution">
    <text evidence="10">The sequence shown here is derived from an EMBL/GenBank/DDBJ whole genome shotgun (WGS) entry which is preliminary data.</text>
</comment>
<dbReference type="GO" id="GO:0003676">
    <property type="term" value="F:nucleic acid binding"/>
    <property type="evidence" value="ECO:0007669"/>
    <property type="project" value="InterPro"/>
</dbReference>
<dbReference type="Proteomes" id="UP000813444">
    <property type="component" value="Unassembled WGS sequence"/>
</dbReference>
<keyword evidence="11" id="KW-1185">Reference proteome</keyword>
<dbReference type="GO" id="GO:0046872">
    <property type="term" value="F:metal ion binding"/>
    <property type="evidence" value="ECO:0007669"/>
    <property type="project" value="UniProtKB-KW"/>
</dbReference>
<evidence type="ECO:0000259" key="9">
    <source>
        <dbReference type="PROSITE" id="PS50879"/>
    </source>
</evidence>
<keyword evidence="7" id="KW-0378">Hydrolase</keyword>
<dbReference type="EC" id="3.1.26.4" evidence="3"/>
<accession>A0A8K0WL50</accession>
<keyword evidence="6" id="KW-0255">Endonuclease</keyword>
<evidence type="ECO:0000256" key="8">
    <source>
        <dbReference type="SAM" id="MobiDB-lite"/>
    </source>
</evidence>
<dbReference type="GO" id="GO:0004523">
    <property type="term" value="F:RNA-DNA hybrid ribonuclease activity"/>
    <property type="evidence" value="ECO:0007669"/>
    <property type="project" value="UniProtKB-EC"/>
</dbReference>
<comment type="similarity">
    <text evidence="2">Belongs to the RNase H family.</text>
</comment>
<feature type="domain" description="RNase H type-1" evidence="9">
    <location>
        <begin position="142"/>
        <end position="308"/>
    </location>
</feature>
<evidence type="ECO:0000256" key="2">
    <source>
        <dbReference type="ARBA" id="ARBA00005300"/>
    </source>
</evidence>
<dbReference type="CDD" id="cd13934">
    <property type="entry name" value="RNase_H_Dikarya_like"/>
    <property type="match status" value="1"/>
</dbReference>
<dbReference type="OrthoDB" id="407198at2759"/>
<dbReference type="PANTHER" id="PTHR10642">
    <property type="entry name" value="RIBONUCLEASE H1"/>
    <property type="match status" value="1"/>
</dbReference>
<dbReference type="GO" id="GO:0043137">
    <property type="term" value="P:DNA replication, removal of RNA primer"/>
    <property type="evidence" value="ECO:0007669"/>
    <property type="project" value="TreeGrafter"/>
</dbReference>
<dbReference type="InterPro" id="IPR012337">
    <property type="entry name" value="RNaseH-like_sf"/>
</dbReference>
<evidence type="ECO:0000256" key="7">
    <source>
        <dbReference type="ARBA" id="ARBA00022801"/>
    </source>
</evidence>
<keyword evidence="5" id="KW-0479">Metal-binding</keyword>
<dbReference type="PANTHER" id="PTHR10642:SF26">
    <property type="entry name" value="RIBONUCLEASE H1"/>
    <property type="match status" value="1"/>
</dbReference>
<proteinExistence type="inferred from homology"/>
<evidence type="ECO:0000313" key="10">
    <source>
        <dbReference type="EMBL" id="KAH7305796.1"/>
    </source>
</evidence>
<feature type="region of interest" description="Disordered" evidence="8">
    <location>
        <begin position="60"/>
        <end position="94"/>
    </location>
</feature>
<evidence type="ECO:0000256" key="6">
    <source>
        <dbReference type="ARBA" id="ARBA00022759"/>
    </source>
</evidence>
<evidence type="ECO:0000256" key="5">
    <source>
        <dbReference type="ARBA" id="ARBA00022723"/>
    </source>
</evidence>
<dbReference type="Pfam" id="PF00075">
    <property type="entry name" value="RNase_H"/>
    <property type="match status" value="1"/>
</dbReference>
<evidence type="ECO:0000313" key="11">
    <source>
        <dbReference type="Proteomes" id="UP000813444"/>
    </source>
</evidence>
<reference evidence="10" key="1">
    <citation type="journal article" date="2021" name="Nat. Commun.">
        <title>Genetic determinants of endophytism in the Arabidopsis root mycobiome.</title>
        <authorList>
            <person name="Mesny F."/>
            <person name="Miyauchi S."/>
            <person name="Thiergart T."/>
            <person name="Pickel B."/>
            <person name="Atanasova L."/>
            <person name="Karlsson M."/>
            <person name="Huettel B."/>
            <person name="Barry K.W."/>
            <person name="Haridas S."/>
            <person name="Chen C."/>
            <person name="Bauer D."/>
            <person name="Andreopoulos W."/>
            <person name="Pangilinan J."/>
            <person name="LaButti K."/>
            <person name="Riley R."/>
            <person name="Lipzen A."/>
            <person name="Clum A."/>
            <person name="Drula E."/>
            <person name="Henrissat B."/>
            <person name="Kohler A."/>
            <person name="Grigoriev I.V."/>
            <person name="Martin F.M."/>
            <person name="Hacquard S."/>
        </authorList>
    </citation>
    <scope>NUCLEOTIDE SEQUENCE</scope>
    <source>
        <strain evidence="10">MPI-CAGE-CH-0235</strain>
    </source>
</reference>
<dbReference type="InterPro" id="IPR036397">
    <property type="entry name" value="RNaseH_sf"/>
</dbReference>
<feature type="compositionally biased region" description="Basic and acidic residues" evidence="8">
    <location>
        <begin position="74"/>
        <end position="83"/>
    </location>
</feature>